<dbReference type="GO" id="GO:0009432">
    <property type="term" value="P:SOS response"/>
    <property type="evidence" value="ECO:0007669"/>
    <property type="project" value="TreeGrafter"/>
</dbReference>
<dbReference type="InterPro" id="IPR050116">
    <property type="entry name" value="DNA_polymerase-Y"/>
</dbReference>
<keyword evidence="4" id="KW-0479">Metal-binding</keyword>
<dbReference type="SUPFAM" id="SSF100879">
    <property type="entry name" value="Lesion bypass DNA polymerase (Y-family), little finger domain"/>
    <property type="match status" value="1"/>
</dbReference>
<dbReference type="PANTHER" id="PTHR11076">
    <property type="entry name" value="DNA REPAIR POLYMERASE UMUC / TRANSFERASE FAMILY MEMBER"/>
    <property type="match status" value="1"/>
</dbReference>
<evidence type="ECO:0000256" key="3">
    <source>
        <dbReference type="ARBA" id="ARBA00022695"/>
    </source>
</evidence>
<evidence type="ECO:0000256" key="2">
    <source>
        <dbReference type="ARBA" id="ARBA00022679"/>
    </source>
</evidence>
<dbReference type="InterPro" id="IPR001126">
    <property type="entry name" value="UmuC"/>
</dbReference>
<accession>A0A2M6R838</accession>
<dbReference type="Proteomes" id="UP000231162">
    <property type="component" value="Unassembled WGS sequence"/>
</dbReference>
<keyword evidence="2" id="KW-0808">Transferase</keyword>
<dbReference type="InterPro" id="IPR043502">
    <property type="entry name" value="DNA/RNA_pol_sf"/>
</dbReference>
<dbReference type="Gene3D" id="3.30.70.270">
    <property type="match status" value="1"/>
</dbReference>
<proteinExistence type="inferred from homology"/>
<evidence type="ECO:0000256" key="7">
    <source>
        <dbReference type="ARBA" id="ARBA00023204"/>
    </source>
</evidence>
<dbReference type="GO" id="GO:0042276">
    <property type="term" value="P:error-prone translesion synthesis"/>
    <property type="evidence" value="ECO:0007669"/>
    <property type="project" value="TreeGrafter"/>
</dbReference>
<sequence length="411" mass="46601">MFVMYKGGCVFAPQDDRYLFLDMNSFFARCEQQVNPALRNKPVVVAPYTGTTGCCIAVSYEAKTLGVKTGMGVGEARALIPNLTVVESRPELYRHVHHQLVAIINDFTPYVSVRSVDEMTFPLASYEQGGDRPFALAHMIKSALKQKLGEWLTASVGIGPNVFMAKQAAEARKPDGCVCIRCADIPAWLRRWQLTDLKGINTCMERQLIRLGITQPIQLYTTNQEILRKKLGVAGEYWWLRLHGYPIDSAQSPTKTIGHSCVLSPDARRWDVATQVLHKLVQRVGERLRAGGFTSSALHLYIRFLHSPSFRLHMRTRPFSDSRALWRYTSHMWERAPRIHTPFMIAITACDLHGEQMHQLPLFANDRKETNLYHALDSVNARFGQWTLKPASLIGTERHAPSRIPFGNRQL</sequence>
<evidence type="ECO:0000313" key="10">
    <source>
        <dbReference type="Proteomes" id="UP000231162"/>
    </source>
</evidence>
<comment type="similarity">
    <text evidence="1">Belongs to the DNA polymerase type-Y family.</text>
</comment>
<dbReference type="Pfam" id="PF00817">
    <property type="entry name" value="IMS"/>
    <property type="match status" value="1"/>
</dbReference>
<evidence type="ECO:0000313" key="9">
    <source>
        <dbReference type="EMBL" id="PIS06814.1"/>
    </source>
</evidence>
<dbReference type="GO" id="GO:0006281">
    <property type="term" value="P:DNA repair"/>
    <property type="evidence" value="ECO:0007669"/>
    <property type="project" value="UniProtKB-KW"/>
</dbReference>
<dbReference type="GO" id="GO:0003887">
    <property type="term" value="F:DNA-directed DNA polymerase activity"/>
    <property type="evidence" value="ECO:0007669"/>
    <property type="project" value="TreeGrafter"/>
</dbReference>
<dbReference type="GO" id="GO:0005829">
    <property type="term" value="C:cytosol"/>
    <property type="evidence" value="ECO:0007669"/>
    <property type="project" value="TreeGrafter"/>
</dbReference>
<dbReference type="Pfam" id="PF11799">
    <property type="entry name" value="IMS_C"/>
    <property type="match status" value="1"/>
</dbReference>
<protein>
    <recommendedName>
        <fullName evidence="8">UmuC domain-containing protein</fullName>
    </recommendedName>
</protein>
<keyword evidence="5" id="KW-0227">DNA damage</keyword>
<evidence type="ECO:0000256" key="1">
    <source>
        <dbReference type="ARBA" id="ARBA00010945"/>
    </source>
</evidence>
<dbReference type="InterPro" id="IPR017961">
    <property type="entry name" value="DNA_pol_Y-fam_little_finger"/>
</dbReference>
<dbReference type="Gene3D" id="3.40.1170.60">
    <property type="match status" value="1"/>
</dbReference>
<comment type="caution">
    <text evidence="9">The sequence shown here is derived from an EMBL/GenBank/DDBJ whole genome shotgun (WGS) entry which is preliminary data.</text>
</comment>
<dbReference type="PANTHER" id="PTHR11076:SF34">
    <property type="entry name" value="PROTEIN UMUC"/>
    <property type="match status" value="1"/>
</dbReference>
<dbReference type="EMBL" id="PEZX01000033">
    <property type="protein sequence ID" value="PIS06814.1"/>
    <property type="molecule type" value="Genomic_DNA"/>
</dbReference>
<dbReference type="FunFam" id="3.40.1170.60:FF:000003">
    <property type="entry name" value="DNA polymerase eta"/>
    <property type="match status" value="1"/>
</dbReference>
<keyword evidence="3" id="KW-0548">Nucleotidyltransferase</keyword>
<keyword evidence="6" id="KW-0460">Magnesium</keyword>
<evidence type="ECO:0000256" key="6">
    <source>
        <dbReference type="ARBA" id="ARBA00022842"/>
    </source>
</evidence>
<dbReference type="GO" id="GO:0046872">
    <property type="term" value="F:metal ion binding"/>
    <property type="evidence" value="ECO:0007669"/>
    <property type="project" value="UniProtKB-KW"/>
</dbReference>
<keyword evidence="7" id="KW-0234">DNA repair</keyword>
<name>A0A2M6R838_9BACT</name>
<reference evidence="10" key="1">
    <citation type="submission" date="2017-09" db="EMBL/GenBank/DDBJ databases">
        <title>Depth-based differentiation of microbial function through sediment-hosted aquifers and enrichment of novel symbionts in the deep terrestrial subsurface.</title>
        <authorList>
            <person name="Probst A.J."/>
            <person name="Ladd B."/>
            <person name="Jarett J.K."/>
            <person name="Geller-Mcgrath D.E."/>
            <person name="Sieber C.M.K."/>
            <person name="Emerson J.B."/>
            <person name="Anantharaman K."/>
            <person name="Thomas B.C."/>
            <person name="Malmstrom R."/>
            <person name="Stieglmeier M."/>
            <person name="Klingl A."/>
            <person name="Woyke T."/>
            <person name="Ryan C.M."/>
            <person name="Banfield J.F."/>
        </authorList>
    </citation>
    <scope>NUCLEOTIDE SEQUENCE [LARGE SCALE GENOMIC DNA]</scope>
</reference>
<evidence type="ECO:0000256" key="5">
    <source>
        <dbReference type="ARBA" id="ARBA00022763"/>
    </source>
</evidence>
<organism evidence="9 10">
    <name type="scientific">Candidatus Berkelbacteria bacterium CG10_big_fil_rev_8_21_14_0_10_43_14</name>
    <dbReference type="NCBI Taxonomy" id="1974515"/>
    <lineage>
        <taxon>Bacteria</taxon>
        <taxon>Candidatus Berkelbacteria</taxon>
    </lineage>
</organism>
<dbReference type="InterPro" id="IPR036775">
    <property type="entry name" value="DNA_pol_Y-fam_lit_finger_sf"/>
</dbReference>
<evidence type="ECO:0000259" key="8">
    <source>
        <dbReference type="PROSITE" id="PS50173"/>
    </source>
</evidence>
<dbReference type="SUPFAM" id="SSF56672">
    <property type="entry name" value="DNA/RNA polymerases"/>
    <property type="match status" value="1"/>
</dbReference>
<gene>
    <name evidence="9" type="ORF">COT79_02600</name>
</gene>
<dbReference type="InterPro" id="IPR043128">
    <property type="entry name" value="Rev_trsase/Diguanyl_cyclase"/>
</dbReference>
<dbReference type="GO" id="GO:0003684">
    <property type="term" value="F:damaged DNA binding"/>
    <property type="evidence" value="ECO:0007669"/>
    <property type="project" value="InterPro"/>
</dbReference>
<dbReference type="PROSITE" id="PS50173">
    <property type="entry name" value="UMUC"/>
    <property type="match status" value="1"/>
</dbReference>
<evidence type="ECO:0000256" key="4">
    <source>
        <dbReference type="ARBA" id="ARBA00022723"/>
    </source>
</evidence>
<feature type="domain" description="UmuC" evidence="8">
    <location>
        <begin position="18"/>
        <end position="201"/>
    </location>
</feature>
<dbReference type="AlphaFoldDB" id="A0A2M6R838"/>